<dbReference type="CDD" id="cd00201">
    <property type="entry name" value="WW"/>
    <property type="match status" value="1"/>
</dbReference>
<feature type="region of interest" description="Disordered" evidence="1">
    <location>
        <begin position="188"/>
        <end position="267"/>
    </location>
</feature>
<feature type="compositionally biased region" description="Acidic residues" evidence="1">
    <location>
        <begin position="246"/>
        <end position="267"/>
    </location>
</feature>
<evidence type="ECO:0000313" key="3">
    <source>
        <dbReference type="EMBL" id="RKU48518.1"/>
    </source>
</evidence>
<protein>
    <recommendedName>
        <fullName evidence="2">WW domain-containing protein</fullName>
    </recommendedName>
</protein>
<feature type="compositionally biased region" description="Pro residues" evidence="1">
    <location>
        <begin position="196"/>
        <end position="213"/>
    </location>
</feature>
<feature type="domain" description="WW" evidence="2">
    <location>
        <begin position="82"/>
        <end position="116"/>
    </location>
</feature>
<reference evidence="3 4" key="1">
    <citation type="submission" date="2018-08" db="EMBL/GenBank/DDBJ databases">
        <title>Draft genome of the lignicolous fungus Coniochaeta pulveracea.</title>
        <authorList>
            <person name="Borstlap C.J."/>
            <person name="De Witt R.N."/>
            <person name="Botha A."/>
            <person name="Volschenk H."/>
        </authorList>
    </citation>
    <scope>NUCLEOTIDE SEQUENCE [LARGE SCALE GENOMIC DNA]</scope>
    <source>
        <strain evidence="3 4">CAB683</strain>
    </source>
</reference>
<accession>A0A420YKX0</accession>
<keyword evidence="4" id="KW-1185">Reference proteome</keyword>
<name>A0A420YKX0_9PEZI</name>
<dbReference type="Proteomes" id="UP000275385">
    <property type="component" value="Unassembled WGS sequence"/>
</dbReference>
<dbReference type="OrthoDB" id="2444812at2759"/>
<dbReference type="EMBL" id="QVQW01000004">
    <property type="protein sequence ID" value="RKU48518.1"/>
    <property type="molecule type" value="Genomic_DNA"/>
</dbReference>
<dbReference type="Pfam" id="PF00397">
    <property type="entry name" value="WW"/>
    <property type="match status" value="1"/>
</dbReference>
<gene>
    <name evidence="3" type="ORF">DL546_006622</name>
</gene>
<feature type="compositionally biased region" description="Low complexity" evidence="1">
    <location>
        <begin position="56"/>
        <end position="70"/>
    </location>
</feature>
<proteinExistence type="predicted"/>
<evidence type="ECO:0000313" key="4">
    <source>
        <dbReference type="Proteomes" id="UP000275385"/>
    </source>
</evidence>
<dbReference type="STRING" id="177199.A0A420YKX0"/>
<feature type="region of interest" description="Disordered" evidence="1">
    <location>
        <begin position="112"/>
        <end position="159"/>
    </location>
</feature>
<evidence type="ECO:0000259" key="2">
    <source>
        <dbReference type="PROSITE" id="PS50020"/>
    </source>
</evidence>
<feature type="compositionally biased region" description="Pro residues" evidence="1">
    <location>
        <begin position="75"/>
        <end position="85"/>
    </location>
</feature>
<dbReference type="InterPro" id="IPR036020">
    <property type="entry name" value="WW_dom_sf"/>
</dbReference>
<dbReference type="SUPFAM" id="SSF51045">
    <property type="entry name" value="WW domain"/>
    <property type="match status" value="1"/>
</dbReference>
<dbReference type="Gene3D" id="2.20.70.10">
    <property type="match status" value="1"/>
</dbReference>
<feature type="compositionally biased region" description="Basic and acidic residues" evidence="1">
    <location>
        <begin position="217"/>
        <end position="227"/>
    </location>
</feature>
<sequence length="267" mass="29427">MSFFKKLTKEFDELGLGSKQKKDYDEDLAYSGKRDAYPPSQPYGDPSSNSGYVATPAQYQSPSPAPAQNPVTPTYSPPADRPPIPQGWVPEWDHRYQRWYYYDTTTGRSQWEAPGYGQPLEDRGAQPQAAHTQYVGGGGQYDGHYSSHGDGQYGYGEEKKSRGHAGMILGAAGGLVAGAVIADALDNSDDEGYRAAPPPPPPVPQEYYPPPPADLSESDRESLKEAREDYEEALDDARSSSASSSDQEELEEAQEEYYEELEEAYDD</sequence>
<comment type="caution">
    <text evidence="3">The sequence shown here is derived from an EMBL/GenBank/DDBJ whole genome shotgun (WGS) entry which is preliminary data.</text>
</comment>
<feature type="region of interest" description="Disordered" evidence="1">
    <location>
        <begin position="15"/>
        <end position="88"/>
    </location>
</feature>
<evidence type="ECO:0000256" key="1">
    <source>
        <dbReference type="SAM" id="MobiDB-lite"/>
    </source>
</evidence>
<organism evidence="3 4">
    <name type="scientific">Coniochaeta pulveracea</name>
    <dbReference type="NCBI Taxonomy" id="177199"/>
    <lineage>
        <taxon>Eukaryota</taxon>
        <taxon>Fungi</taxon>
        <taxon>Dikarya</taxon>
        <taxon>Ascomycota</taxon>
        <taxon>Pezizomycotina</taxon>
        <taxon>Sordariomycetes</taxon>
        <taxon>Sordariomycetidae</taxon>
        <taxon>Coniochaetales</taxon>
        <taxon>Coniochaetaceae</taxon>
        <taxon>Coniochaeta</taxon>
    </lineage>
</organism>
<dbReference type="AlphaFoldDB" id="A0A420YKX0"/>
<dbReference type="InterPro" id="IPR001202">
    <property type="entry name" value="WW_dom"/>
</dbReference>
<dbReference type="PROSITE" id="PS50020">
    <property type="entry name" value="WW_DOMAIN_2"/>
    <property type="match status" value="1"/>
</dbReference>